<dbReference type="GO" id="GO:0003924">
    <property type="term" value="F:GTPase activity"/>
    <property type="evidence" value="ECO:0007669"/>
    <property type="project" value="InterPro"/>
</dbReference>
<proteinExistence type="inferred from homology"/>
<dbReference type="AlphaFoldDB" id="A0A183UWS0"/>
<dbReference type="PROSITE" id="PS51419">
    <property type="entry name" value="RAB"/>
    <property type="match status" value="1"/>
</dbReference>
<evidence type="ECO:0000313" key="5">
    <source>
        <dbReference type="WBParaSite" id="TCNE_0001294001-mRNA-1"/>
    </source>
</evidence>
<keyword evidence="4" id="KW-1185">Reference proteome</keyword>
<dbReference type="GO" id="GO:0005246">
    <property type="term" value="F:calcium channel regulator activity"/>
    <property type="evidence" value="ECO:0007669"/>
    <property type="project" value="TreeGrafter"/>
</dbReference>
<dbReference type="PROSITE" id="PS51421">
    <property type="entry name" value="RAS"/>
    <property type="match status" value="1"/>
</dbReference>
<dbReference type="Proteomes" id="UP000050794">
    <property type="component" value="Unassembled WGS sequence"/>
</dbReference>
<dbReference type="SMART" id="SM00175">
    <property type="entry name" value="RAB"/>
    <property type="match status" value="1"/>
</dbReference>
<keyword evidence="2" id="KW-0597">Phosphoprotein</keyword>
<evidence type="ECO:0000256" key="2">
    <source>
        <dbReference type="ARBA" id="ARBA00022553"/>
    </source>
</evidence>
<dbReference type="PRINTS" id="PR00449">
    <property type="entry name" value="RASTRNSFRMNG"/>
</dbReference>
<dbReference type="SUPFAM" id="SSF52540">
    <property type="entry name" value="P-loop containing nucleoside triphosphate hydrolases"/>
    <property type="match status" value="1"/>
</dbReference>
<dbReference type="Pfam" id="PF00071">
    <property type="entry name" value="Ras"/>
    <property type="match status" value="1"/>
</dbReference>
<dbReference type="GO" id="GO:0005886">
    <property type="term" value="C:plasma membrane"/>
    <property type="evidence" value="ECO:0007669"/>
    <property type="project" value="TreeGrafter"/>
</dbReference>
<name>A0A183UWS0_TOXCA</name>
<dbReference type="InterPro" id="IPR001806">
    <property type="entry name" value="Small_GTPase"/>
</dbReference>
<dbReference type="InterPro" id="IPR051641">
    <property type="entry name" value="RGK_GTP-binding_reg"/>
</dbReference>
<feature type="region of interest" description="Disordered" evidence="3">
    <location>
        <begin position="1"/>
        <end position="35"/>
    </location>
</feature>
<sequence length="328" mass="37875">LMREMINDGFSSQEGEKYARQKAFRSGRDEQSRKMRHFSISKQGKMIDRVVECSKRSRRATCPEIWLSPDESGTNIRKCILRVYGDANVGKNAIAQRIVEHAQTSSSDAHFQCTKAHAFYSCVSLLTWFKFLQCVNKEPIRVVDNHSEYKFLATDVEDLSMKNIGFIMNNAEYQMEIVRGSALESEPFHGNLTIYLLVYSIERRESFKRVVETLFRLFENRRDRTGISAMLIANKIDLQRSRRVSTLEGKMLSKIYKCAYVEISAALALNMDILWGELLRMIQKHVLKEEKQCARDARRRGALIEAIRRSGRRVARSCEELVARLAAI</sequence>
<organism evidence="4 5">
    <name type="scientific">Toxocara canis</name>
    <name type="common">Canine roundworm</name>
    <dbReference type="NCBI Taxonomy" id="6265"/>
    <lineage>
        <taxon>Eukaryota</taxon>
        <taxon>Metazoa</taxon>
        <taxon>Ecdysozoa</taxon>
        <taxon>Nematoda</taxon>
        <taxon>Chromadorea</taxon>
        <taxon>Rhabditida</taxon>
        <taxon>Spirurina</taxon>
        <taxon>Ascaridomorpha</taxon>
        <taxon>Ascaridoidea</taxon>
        <taxon>Toxocaridae</taxon>
        <taxon>Toxocara</taxon>
    </lineage>
</organism>
<evidence type="ECO:0000256" key="3">
    <source>
        <dbReference type="SAM" id="MobiDB-lite"/>
    </source>
</evidence>
<dbReference type="PANTHER" id="PTHR45775">
    <property type="entry name" value="RAD, GEM/KIR FAMILY MEMBER 2, ISOFORM C"/>
    <property type="match status" value="1"/>
</dbReference>
<protein>
    <submittedName>
        <fullName evidence="5">GTP-binding protein Rheb</fullName>
    </submittedName>
</protein>
<evidence type="ECO:0000256" key="1">
    <source>
        <dbReference type="ARBA" id="ARBA00008846"/>
    </source>
</evidence>
<reference evidence="5" key="1">
    <citation type="submission" date="2016-06" db="UniProtKB">
        <authorList>
            <consortium name="WormBaseParasite"/>
        </authorList>
    </citation>
    <scope>IDENTIFICATION</scope>
</reference>
<evidence type="ECO:0000313" key="4">
    <source>
        <dbReference type="Proteomes" id="UP000050794"/>
    </source>
</evidence>
<dbReference type="GO" id="GO:0005525">
    <property type="term" value="F:GTP binding"/>
    <property type="evidence" value="ECO:0007669"/>
    <property type="project" value="InterPro"/>
</dbReference>
<dbReference type="SMART" id="SM00173">
    <property type="entry name" value="RAS"/>
    <property type="match status" value="1"/>
</dbReference>
<dbReference type="PANTHER" id="PTHR45775:SF6">
    <property type="entry name" value="RAD, GEM_KIR FAMILY MEMBER 2, ISOFORM C"/>
    <property type="match status" value="1"/>
</dbReference>
<accession>A0A183UWS0</accession>
<dbReference type="InterPro" id="IPR027417">
    <property type="entry name" value="P-loop_NTPase"/>
</dbReference>
<dbReference type="WBParaSite" id="TCNE_0001294001-mRNA-1">
    <property type="protein sequence ID" value="TCNE_0001294001-mRNA-1"/>
    <property type="gene ID" value="TCNE_0001294001"/>
</dbReference>
<dbReference type="Gene3D" id="3.40.50.300">
    <property type="entry name" value="P-loop containing nucleotide triphosphate hydrolases"/>
    <property type="match status" value="1"/>
</dbReference>
<comment type="similarity">
    <text evidence="1">Belongs to the small GTPase superfamily. RGK family.</text>
</comment>